<feature type="domain" description="3-hydroxyacyl-CoA dehydrogenase C-terminal" evidence="2">
    <location>
        <begin position="189"/>
        <end position="286"/>
    </location>
</feature>
<organism evidence="4 5">
    <name type="scientific">Pseudogemmobacter faecipullorum</name>
    <dbReference type="NCBI Taxonomy" id="2755041"/>
    <lineage>
        <taxon>Bacteria</taxon>
        <taxon>Pseudomonadati</taxon>
        <taxon>Pseudomonadota</taxon>
        <taxon>Alphaproteobacteria</taxon>
        <taxon>Rhodobacterales</taxon>
        <taxon>Paracoccaceae</taxon>
        <taxon>Pseudogemmobacter</taxon>
    </lineage>
</organism>
<dbReference type="PANTHER" id="PTHR48075">
    <property type="entry name" value="3-HYDROXYACYL-COA DEHYDROGENASE FAMILY PROTEIN"/>
    <property type="match status" value="1"/>
</dbReference>
<feature type="domain" description="3-hydroxyacyl-CoA dehydrogenase NAD binding" evidence="3">
    <location>
        <begin position="8"/>
        <end position="187"/>
    </location>
</feature>
<evidence type="ECO:0000313" key="5">
    <source>
        <dbReference type="Proteomes" id="UP001198571"/>
    </source>
</evidence>
<dbReference type="InterPro" id="IPR008927">
    <property type="entry name" value="6-PGluconate_DH-like_C_sf"/>
</dbReference>
<reference evidence="4 5" key="1">
    <citation type="submission" date="2020-07" db="EMBL/GenBank/DDBJ databases">
        <title>Pseudogemmobacter sp. nov., isolated from poultry manure in Taiwan.</title>
        <authorList>
            <person name="Lin S.-Y."/>
            <person name="Tang Y.-S."/>
            <person name="Young C.-C."/>
        </authorList>
    </citation>
    <scope>NUCLEOTIDE SEQUENCE [LARGE SCALE GENOMIC DNA]</scope>
    <source>
        <strain evidence="4 5">CC-YST710</strain>
    </source>
</reference>
<comment type="caution">
    <text evidence="4">The sequence shown here is derived from an EMBL/GenBank/DDBJ whole genome shotgun (WGS) entry which is preliminary data.</text>
</comment>
<evidence type="ECO:0000256" key="1">
    <source>
        <dbReference type="ARBA" id="ARBA00023002"/>
    </source>
</evidence>
<dbReference type="InterPro" id="IPR036291">
    <property type="entry name" value="NAD(P)-bd_dom_sf"/>
</dbReference>
<evidence type="ECO:0000259" key="3">
    <source>
        <dbReference type="Pfam" id="PF02737"/>
    </source>
</evidence>
<sequence length="497" mass="52601">MQAELPAKIGIVGAGAMGAGIAEIAAAKGLPVTLIDAREGAATAAVAAILARAAKRRDAGKLDASQFALLQGALSAGEGLAALAGADLVVEAIIEDAAAKQTLFQELETLLGPDAILASNTSSLPIGVIGKALRHPERFAGLHFFNPVPLMKLVEVIPGPRTRPGVIAWLMALSQHLGKEPVEVRDTPGFLVNHGGRAYPTEGLMVLQEGVASPAEIDAVMRDCCGFRMGPFELMDLTGMDVNFTVCDFLHKSYFAEPRLRSTPYHRYMLETGQLGRKTRQGFFSYAEGAVPPSPDFSPEARPAAQVTLAEDTAGLRGFAGLLKAEVLAVDDGRSPILGFPLGEDAAGYAARLGLDATRLVAADLAFDLSQRVVLMTPVGADPQHREAVASAIIATGRKVTLIADSTGFIAQRLVAALANLGCEMAQMGLASPLDIDKAMRLGMNYPKGPLEWVETLGAGPMLQILTNIHALSGDDRYRPSAWLRRRAQLNQPIHRI</sequence>
<feature type="domain" description="3-hydroxyacyl-CoA dehydrogenase C-terminal" evidence="2">
    <location>
        <begin position="408"/>
        <end position="491"/>
    </location>
</feature>
<dbReference type="Proteomes" id="UP001198571">
    <property type="component" value="Unassembled WGS sequence"/>
</dbReference>
<keyword evidence="5" id="KW-1185">Reference proteome</keyword>
<dbReference type="Pfam" id="PF00725">
    <property type="entry name" value="3HCDH"/>
    <property type="match status" value="2"/>
</dbReference>
<dbReference type="Gene3D" id="3.40.50.720">
    <property type="entry name" value="NAD(P)-binding Rossmann-like Domain"/>
    <property type="match status" value="1"/>
</dbReference>
<dbReference type="SUPFAM" id="SSF48179">
    <property type="entry name" value="6-phosphogluconate dehydrogenase C-terminal domain-like"/>
    <property type="match status" value="2"/>
</dbReference>
<dbReference type="Pfam" id="PF02737">
    <property type="entry name" value="3HCDH_N"/>
    <property type="match status" value="1"/>
</dbReference>
<dbReference type="InterPro" id="IPR006108">
    <property type="entry name" value="3HC_DH_C"/>
</dbReference>
<protein>
    <submittedName>
        <fullName evidence="4">3-hydroxyacyl-CoA dehydrogenase</fullName>
        <ecNumber evidence="4">1.1.1.35</ecNumber>
    </submittedName>
</protein>
<proteinExistence type="predicted"/>
<dbReference type="GO" id="GO:0003857">
    <property type="term" value="F:(3S)-3-hydroxyacyl-CoA dehydrogenase (NAD+) activity"/>
    <property type="evidence" value="ECO:0007669"/>
    <property type="project" value="UniProtKB-EC"/>
</dbReference>
<dbReference type="NCBIfam" id="NF006124">
    <property type="entry name" value="PRK08268.1"/>
    <property type="match status" value="1"/>
</dbReference>
<evidence type="ECO:0000259" key="2">
    <source>
        <dbReference type="Pfam" id="PF00725"/>
    </source>
</evidence>
<keyword evidence="1 4" id="KW-0560">Oxidoreductase</keyword>
<name>A0ABS8CN15_9RHOB</name>
<dbReference type="EMBL" id="JACDXX010000010">
    <property type="protein sequence ID" value="MCB5410781.1"/>
    <property type="molecule type" value="Genomic_DNA"/>
</dbReference>
<dbReference type="Gene3D" id="1.10.1040.50">
    <property type="match status" value="1"/>
</dbReference>
<dbReference type="PANTHER" id="PTHR48075:SF5">
    <property type="entry name" value="3-HYDROXYBUTYRYL-COA DEHYDROGENASE"/>
    <property type="match status" value="1"/>
</dbReference>
<evidence type="ECO:0000313" key="4">
    <source>
        <dbReference type="EMBL" id="MCB5410781.1"/>
    </source>
</evidence>
<gene>
    <name evidence="4" type="ORF">H0485_12330</name>
</gene>
<dbReference type="InterPro" id="IPR006176">
    <property type="entry name" value="3-OHacyl-CoA_DH_NAD-bd"/>
</dbReference>
<dbReference type="SUPFAM" id="SSF51735">
    <property type="entry name" value="NAD(P)-binding Rossmann-fold domains"/>
    <property type="match status" value="1"/>
</dbReference>
<dbReference type="EC" id="1.1.1.35" evidence="4"/>
<accession>A0ABS8CN15</accession>
<dbReference type="RefSeq" id="WP_226935977.1">
    <property type="nucleotide sequence ID" value="NZ_JACDXX010000010.1"/>
</dbReference>